<reference evidence="3 4" key="1">
    <citation type="submission" date="2014-04" db="EMBL/GenBank/DDBJ databases">
        <authorList>
            <consortium name="DOE Joint Genome Institute"/>
            <person name="Kuo A."/>
            <person name="Kohler A."/>
            <person name="Nagy L.G."/>
            <person name="Floudas D."/>
            <person name="Copeland A."/>
            <person name="Barry K.W."/>
            <person name="Cichocki N."/>
            <person name="Veneault-Fourrey C."/>
            <person name="LaButti K."/>
            <person name="Lindquist E.A."/>
            <person name="Lipzen A."/>
            <person name="Lundell T."/>
            <person name="Morin E."/>
            <person name="Murat C."/>
            <person name="Sun H."/>
            <person name="Tunlid A."/>
            <person name="Henrissat B."/>
            <person name="Grigoriev I.V."/>
            <person name="Hibbett D.S."/>
            <person name="Martin F."/>
            <person name="Nordberg H.P."/>
            <person name="Cantor M.N."/>
            <person name="Hua S.X."/>
        </authorList>
    </citation>
    <scope>NUCLEOTIDE SEQUENCE [LARGE SCALE GENOMIC DNA]</scope>
    <source>
        <strain evidence="3 4">Foug A</strain>
    </source>
</reference>
<protein>
    <recommendedName>
        <fullName evidence="2">SRR1-like domain-containing protein</fullName>
    </recommendedName>
</protein>
<gene>
    <name evidence="3" type="ORF">SCLCIDRAFT_113012</name>
</gene>
<reference evidence="4" key="2">
    <citation type="submission" date="2015-01" db="EMBL/GenBank/DDBJ databases">
        <title>Evolutionary Origins and Diversification of the Mycorrhizal Mutualists.</title>
        <authorList>
            <consortium name="DOE Joint Genome Institute"/>
            <consortium name="Mycorrhizal Genomics Consortium"/>
            <person name="Kohler A."/>
            <person name="Kuo A."/>
            <person name="Nagy L.G."/>
            <person name="Floudas D."/>
            <person name="Copeland A."/>
            <person name="Barry K.W."/>
            <person name="Cichocki N."/>
            <person name="Veneault-Fourrey C."/>
            <person name="LaButti K."/>
            <person name="Lindquist E.A."/>
            <person name="Lipzen A."/>
            <person name="Lundell T."/>
            <person name="Morin E."/>
            <person name="Murat C."/>
            <person name="Riley R."/>
            <person name="Ohm R."/>
            <person name="Sun H."/>
            <person name="Tunlid A."/>
            <person name="Henrissat B."/>
            <person name="Grigoriev I.V."/>
            <person name="Hibbett D.S."/>
            <person name="Martin F."/>
        </authorList>
    </citation>
    <scope>NUCLEOTIDE SEQUENCE [LARGE SCALE GENOMIC DNA]</scope>
    <source>
        <strain evidence="4">Foug A</strain>
    </source>
</reference>
<dbReference type="EMBL" id="KN822023">
    <property type="protein sequence ID" value="KIM65306.1"/>
    <property type="molecule type" value="Genomic_DNA"/>
</dbReference>
<dbReference type="Proteomes" id="UP000053989">
    <property type="component" value="Unassembled WGS sequence"/>
</dbReference>
<proteinExistence type="inferred from homology"/>
<dbReference type="PANTHER" id="PTHR28626">
    <property type="entry name" value="SRR1-LIKE PROTEIN"/>
    <property type="match status" value="1"/>
</dbReference>
<evidence type="ECO:0000313" key="3">
    <source>
        <dbReference type="EMBL" id="KIM65306.1"/>
    </source>
</evidence>
<evidence type="ECO:0000259" key="2">
    <source>
        <dbReference type="Pfam" id="PF07985"/>
    </source>
</evidence>
<sequence length="214" mass="24162">PVAERLRFAMGDMCIKPRTVLCLGLGSPATSRDARAQLAFLTRLCSFAEIDSTNVSLYDPVFTGADQELFRLLGMQCVNDKEALLIGIGLTSAQTVQHSQHYPTIFFMPHCDLKLYEIVLRANWSRQHLCSMVFLANSFGDYFDHNPMSKLEREAPCLTRIRPIVESRPLPTSVAFPTAFNNLSVQYVKEASLSDDDLFWELPTSECPDEREMC</sequence>
<evidence type="ECO:0000256" key="1">
    <source>
        <dbReference type="ARBA" id="ARBA00009856"/>
    </source>
</evidence>
<dbReference type="InterPro" id="IPR040044">
    <property type="entry name" value="SRR1L"/>
</dbReference>
<feature type="non-terminal residue" evidence="3">
    <location>
        <position position="1"/>
    </location>
</feature>
<accession>A0A0C3EBG3</accession>
<feature type="domain" description="SRR1-like" evidence="2">
    <location>
        <begin position="17"/>
        <end position="187"/>
    </location>
</feature>
<dbReference type="PANTHER" id="PTHR28626:SF3">
    <property type="entry name" value="SRR1-LIKE PROTEIN"/>
    <property type="match status" value="1"/>
</dbReference>
<organism evidence="3 4">
    <name type="scientific">Scleroderma citrinum Foug A</name>
    <dbReference type="NCBI Taxonomy" id="1036808"/>
    <lineage>
        <taxon>Eukaryota</taxon>
        <taxon>Fungi</taxon>
        <taxon>Dikarya</taxon>
        <taxon>Basidiomycota</taxon>
        <taxon>Agaricomycotina</taxon>
        <taxon>Agaricomycetes</taxon>
        <taxon>Agaricomycetidae</taxon>
        <taxon>Boletales</taxon>
        <taxon>Sclerodermatineae</taxon>
        <taxon>Sclerodermataceae</taxon>
        <taxon>Scleroderma</taxon>
    </lineage>
</organism>
<dbReference type="GO" id="GO:0005634">
    <property type="term" value="C:nucleus"/>
    <property type="evidence" value="ECO:0007669"/>
    <property type="project" value="TreeGrafter"/>
</dbReference>
<dbReference type="Pfam" id="PF07985">
    <property type="entry name" value="SRR1"/>
    <property type="match status" value="1"/>
</dbReference>
<dbReference type="OrthoDB" id="551431at2759"/>
<dbReference type="GO" id="GO:0005737">
    <property type="term" value="C:cytoplasm"/>
    <property type="evidence" value="ECO:0007669"/>
    <property type="project" value="TreeGrafter"/>
</dbReference>
<dbReference type="InterPro" id="IPR012942">
    <property type="entry name" value="SRR1-like"/>
</dbReference>
<evidence type="ECO:0000313" key="4">
    <source>
        <dbReference type="Proteomes" id="UP000053989"/>
    </source>
</evidence>
<dbReference type="InParanoid" id="A0A0C3EBG3"/>
<name>A0A0C3EBG3_9AGAM</name>
<comment type="similarity">
    <text evidence="1">Belongs to the SRR1 family.</text>
</comment>
<dbReference type="STRING" id="1036808.A0A0C3EBG3"/>
<dbReference type="AlphaFoldDB" id="A0A0C3EBG3"/>
<dbReference type="HOGENOM" id="CLU_062516_2_0_1"/>
<keyword evidence="4" id="KW-1185">Reference proteome</keyword>